<dbReference type="EC" id="3.5.-.-" evidence="1"/>
<dbReference type="GO" id="GO:0004360">
    <property type="term" value="F:glutamine-fructose-6-phosphate transaminase (isomerizing) activity"/>
    <property type="evidence" value="ECO:0007669"/>
    <property type="project" value="TreeGrafter"/>
</dbReference>
<dbReference type="GO" id="GO:0006487">
    <property type="term" value="P:protein N-linked glycosylation"/>
    <property type="evidence" value="ECO:0007669"/>
    <property type="project" value="TreeGrafter"/>
</dbReference>
<comment type="subunit">
    <text evidence="1">Homooctamer.</text>
</comment>
<dbReference type="GO" id="GO:0016787">
    <property type="term" value="F:hydrolase activity"/>
    <property type="evidence" value="ECO:0007669"/>
    <property type="project" value="UniProtKB-KW"/>
</dbReference>
<dbReference type="GO" id="GO:0006047">
    <property type="term" value="P:UDP-N-acetylglucosamine metabolic process"/>
    <property type="evidence" value="ECO:0007669"/>
    <property type="project" value="TreeGrafter"/>
</dbReference>
<dbReference type="EMBL" id="CP117683">
    <property type="protein sequence ID" value="WDC92080.1"/>
    <property type="molecule type" value="Genomic_DNA"/>
</dbReference>
<feature type="domain" description="SIS" evidence="2">
    <location>
        <begin position="9"/>
        <end position="149"/>
    </location>
</feature>
<keyword evidence="1" id="KW-0119">Carbohydrate metabolism</keyword>
<keyword evidence="1" id="KW-0378">Hydrolase</keyword>
<reference evidence="3" key="1">
    <citation type="submission" date="2023-02" db="EMBL/GenBank/DDBJ databases">
        <title>Complete genome sequence of Lactobacillus curvatus CACC879 isolated from Pig feces.</title>
        <authorList>
            <person name="Park S."/>
            <person name="Park M.A."/>
            <person name="Kim D.-H."/>
            <person name="Kim Y."/>
        </authorList>
    </citation>
    <scope>NUCLEOTIDE SEQUENCE</scope>
    <source>
        <strain evidence="3">CACC879</strain>
    </source>
</reference>
<dbReference type="Gene3D" id="3.40.50.10490">
    <property type="entry name" value="Glucose-6-phosphate isomerase like protein, domain 1"/>
    <property type="match status" value="1"/>
</dbReference>
<dbReference type="PIRSF" id="PIRSF009290">
    <property type="entry name" value="FrlB"/>
    <property type="match status" value="1"/>
</dbReference>
<dbReference type="GO" id="GO:0006002">
    <property type="term" value="P:fructose 6-phosphate metabolic process"/>
    <property type="evidence" value="ECO:0007669"/>
    <property type="project" value="TreeGrafter"/>
</dbReference>
<evidence type="ECO:0000259" key="2">
    <source>
        <dbReference type="PROSITE" id="PS51464"/>
    </source>
</evidence>
<dbReference type="InterPro" id="IPR046348">
    <property type="entry name" value="SIS_dom_sf"/>
</dbReference>
<dbReference type="CDD" id="cd05710">
    <property type="entry name" value="SIS_1"/>
    <property type="match status" value="1"/>
</dbReference>
<proteinExistence type="predicted"/>
<protein>
    <recommendedName>
        <fullName evidence="1">Fructosamine deglycase</fullName>
        <ecNumber evidence="1">3.5.-.-</ecNumber>
    </recommendedName>
</protein>
<accession>A0AAJ5URY9</accession>
<dbReference type="PROSITE" id="PS51464">
    <property type="entry name" value="SIS"/>
    <property type="match status" value="1"/>
</dbReference>
<dbReference type="InterPro" id="IPR001347">
    <property type="entry name" value="SIS_dom"/>
</dbReference>
<gene>
    <name evidence="3" type="ORF">PSR33_00630</name>
</gene>
<dbReference type="RefSeq" id="WP_076789741.1">
    <property type="nucleotide sequence ID" value="NZ_CBCPIN010000004.1"/>
</dbReference>
<dbReference type="GO" id="GO:0097367">
    <property type="term" value="F:carbohydrate derivative binding"/>
    <property type="evidence" value="ECO:0007669"/>
    <property type="project" value="InterPro"/>
</dbReference>
<organism evidence="3 4">
    <name type="scientific">Latilactobacillus curvatus</name>
    <name type="common">Lactobacillus curvatus</name>
    <dbReference type="NCBI Taxonomy" id="28038"/>
    <lineage>
        <taxon>Bacteria</taxon>
        <taxon>Bacillati</taxon>
        <taxon>Bacillota</taxon>
        <taxon>Bacilli</taxon>
        <taxon>Lactobacillales</taxon>
        <taxon>Lactobacillaceae</taxon>
        <taxon>Latilactobacillus</taxon>
    </lineage>
</organism>
<dbReference type="InterPro" id="IPR035488">
    <property type="entry name" value="FrlB_SIS"/>
</dbReference>
<dbReference type="Gene3D" id="3.40.50.12570">
    <property type="match status" value="1"/>
</dbReference>
<comment type="function">
    <text evidence="1">Catalyzes the conversion of a range of fructosamine 6-phosphates to glucose 6-phosphate and a free amino acid.</text>
</comment>
<name>A0AAJ5URY9_LATCU</name>
<dbReference type="Pfam" id="PF01380">
    <property type="entry name" value="SIS"/>
    <property type="match status" value="1"/>
</dbReference>
<dbReference type="Gene3D" id="1.10.10.2240">
    <property type="match status" value="1"/>
</dbReference>
<evidence type="ECO:0000256" key="1">
    <source>
        <dbReference type="PIRNR" id="PIRNR009290"/>
    </source>
</evidence>
<evidence type="ECO:0000313" key="3">
    <source>
        <dbReference type="EMBL" id="WDC92080.1"/>
    </source>
</evidence>
<dbReference type="AlphaFoldDB" id="A0AAJ5URY9"/>
<dbReference type="Proteomes" id="UP001215533">
    <property type="component" value="Chromosome"/>
</dbReference>
<dbReference type="InterPro" id="IPR024713">
    <property type="entry name" value="Fructosamine_deglycase_FrlB"/>
</dbReference>
<evidence type="ECO:0000313" key="4">
    <source>
        <dbReference type="Proteomes" id="UP001215533"/>
    </source>
</evidence>
<sequence length="325" mass="36237">MTVSTPASIIKAIKGKNVSISRVLFVGCGASMADLYPGYYFISHESQALLTSIMTANEFNYDTPKGIDEHTIVITASLGGSTPESIEATKLARSLNAQVITLSHVADSPIIEAAEYSIVHGFEKNYAAKVEKMTNVLKLAVEICHQFEDYAFYDEAERAFDGIGDLIEQEVKLVGPMAKQFAEQYKDDQTIYVMSSGATYDAAYATASFLLMEMQWISAPTLHTGEYFHGPFELTETDVPYLLFMNDGPTRPLDARALTFLQRFDAKVTVIDAKDHGLNSVASNNVIDYFNPILLTGIMRVYAEELAIARKHPLTKRRYMWKLEY</sequence>
<dbReference type="PANTHER" id="PTHR10937:SF14">
    <property type="entry name" value="FRUCTOSELYSINE 6-PHOSPHATE DEGLYCASE"/>
    <property type="match status" value="1"/>
</dbReference>
<dbReference type="SUPFAM" id="SSF53697">
    <property type="entry name" value="SIS domain"/>
    <property type="match status" value="1"/>
</dbReference>
<dbReference type="PANTHER" id="PTHR10937">
    <property type="entry name" value="GLUCOSAMINE--FRUCTOSE-6-PHOSPHATE AMINOTRANSFERASE, ISOMERIZING"/>
    <property type="match status" value="1"/>
</dbReference>